<protein>
    <recommendedName>
        <fullName evidence="5">Putative glutamate--cysteine ligase 2</fullName>
        <ecNumber evidence="5">6.3.2.2</ecNumber>
    </recommendedName>
    <alternativeName>
        <fullName evidence="5">Gamma-glutamylcysteine synthetase 2</fullName>
        <shortName evidence="5">GCS 2</shortName>
        <shortName evidence="5">Gamma-GCS 2</shortName>
    </alternativeName>
</protein>
<dbReference type="GO" id="GO:0016874">
    <property type="term" value="F:ligase activity"/>
    <property type="evidence" value="ECO:0007669"/>
    <property type="project" value="UniProtKB-KW"/>
</dbReference>
<evidence type="ECO:0000256" key="5">
    <source>
        <dbReference type="HAMAP-Rule" id="MF_01609"/>
    </source>
</evidence>
<name>A0ABV1UXD4_9ACTN</name>
<evidence type="ECO:0000256" key="1">
    <source>
        <dbReference type="ARBA" id="ARBA00022598"/>
    </source>
</evidence>
<comment type="function">
    <text evidence="5">ATP-dependent carboxylate-amine ligase which exhibits weak glutamate--cysteine ligase activity.</text>
</comment>
<dbReference type="Gene3D" id="3.30.590.20">
    <property type="match status" value="1"/>
</dbReference>
<dbReference type="SUPFAM" id="SSF55931">
    <property type="entry name" value="Glutamine synthetase/guanido kinase"/>
    <property type="match status" value="1"/>
</dbReference>
<reference evidence="6 7" key="1">
    <citation type="submission" date="2024-06" db="EMBL/GenBank/DDBJ databases">
        <title>The Natural Products Discovery Center: Release of the First 8490 Sequenced Strains for Exploring Actinobacteria Biosynthetic Diversity.</title>
        <authorList>
            <person name="Kalkreuter E."/>
            <person name="Kautsar S.A."/>
            <person name="Yang D."/>
            <person name="Bader C.D."/>
            <person name="Teijaro C.N."/>
            <person name="Fluegel L."/>
            <person name="Davis C.M."/>
            <person name="Simpson J.R."/>
            <person name="Lauterbach L."/>
            <person name="Steele A.D."/>
            <person name="Gui C."/>
            <person name="Meng S."/>
            <person name="Li G."/>
            <person name="Viehrig K."/>
            <person name="Ye F."/>
            <person name="Su P."/>
            <person name="Kiefer A.F."/>
            <person name="Nichols A."/>
            <person name="Cepeda A.J."/>
            <person name="Yan W."/>
            <person name="Fan B."/>
            <person name="Jiang Y."/>
            <person name="Adhikari A."/>
            <person name="Zheng C.-J."/>
            <person name="Schuster L."/>
            <person name="Cowan T.M."/>
            <person name="Smanski M.J."/>
            <person name="Chevrette M.G."/>
            <person name="De Carvalho L.P.S."/>
            <person name="Shen B."/>
        </authorList>
    </citation>
    <scope>NUCLEOTIDE SEQUENCE [LARGE SCALE GENOMIC DNA]</scope>
    <source>
        <strain evidence="6 7">NPDC000837</strain>
    </source>
</reference>
<dbReference type="PANTHER" id="PTHR36510:SF1">
    <property type="entry name" value="GLUTAMATE--CYSTEINE LIGASE 2-RELATED"/>
    <property type="match status" value="1"/>
</dbReference>
<keyword evidence="7" id="KW-1185">Reference proteome</keyword>
<dbReference type="Pfam" id="PF04107">
    <property type="entry name" value="GCS2"/>
    <property type="match status" value="1"/>
</dbReference>
<dbReference type="HAMAP" id="MF_01609">
    <property type="entry name" value="Glu_cys_ligase_2"/>
    <property type="match status" value="1"/>
</dbReference>
<dbReference type="InterPro" id="IPR014746">
    <property type="entry name" value="Gln_synth/guanido_kin_cat_dom"/>
</dbReference>
<dbReference type="InterPro" id="IPR006336">
    <property type="entry name" value="GCS2"/>
</dbReference>
<dbReference type="NCBIfam" id="TIGR02050">
    <property type="entry name" value="gshA_cyan_rel"/>
    <property type="match status" value="1"/>
</dbReference>
<dbReference type="RefSeq" id="WP_351977017.1">
    <property type="nucleotide sequence ID" value="NZ_JBEPBX010000016.1"/>
</dbReference>
<dbReference type="Proteomes" id="UP001445472">
    <property type="component" value="Unassembled WGS sequence"/>
</dbReference>
<dbReference type="InterPro" id="IPR050141">
    <property type="entry name" value="GCL_type2/YbdK_subfam"/>
</dbReference>
<organism evidence="6 7">
    <name type="scientific">Streptomyces xantholiticus</name>
    <dbReference type="NCBI Taxonomy" id="68285"/>
    <lineage>
        <taxon>Bacteria</taxon>
        <taxon>Bacillati</taxon>
        <taxon>Actinomycetota</taxon>
        <taxon>Actinomycetes</taxon>
        <taxon>Kitasatosporales</taxon>
        <taxon>Streptomycetaceae</taxon>
        <taxon>Streptomyces</taxon>
    </lineage>
</organism>
<proteinExistence type="inferred from homology"/>
<dbReference type="PANTHER" id="PTHR36510">
    <property type="entry name" value="GLUTAMATE--CYSTEINE LIGASE 2-RELATED"/>
    <property type="match status" value="1"/>
</dbReference>
<evidence type="ECO:0000256" key="4">
    <source>
        <dbReference type="ARBA" id="ARBA00048819"/>
    </source>
</evidence>
<dbReference type="NCBIfam" id="NF010041">
    <property type="entry name" value="PRK13517.1-1"/>
    <property type="match status" value="1"/>
</dbReference>
<keyword evidence="2 5" id="KW-0547">Nucleotide-binding</keyword>
<comment type="caution">
    <text evidence="6">The sequence shown here is derived from an EMBL/GenBank/DDBJ whole genome shotgun (WGS) entry which is preliminary data.</text>
</comment>
<dbReference type="EMBL" id="JBEPBX010000016">
    <property type="protein sequence ID" value="MER6615445.1"/>
    <property type="molecule type" value="Genomic_DNA"/>
</dbReference>
<evidence type="ECO:0000313" key="7">
    <source>
        <dbReference type="Proteomes" id="UP001445472"/>
    </source>
</evidence>
<comment type="catalytic activity">
    <reaction evidence="4 5">
        <text>L-cysteine + L-glutamate + ATP = gamma-L-glutamyl-L-cysteine + ADP + phosphate + H(+)</text>
        <dbReference type="Rhea" id="RHEA:13285"/>
        <dbReference type="ChEBI" id="CHEBI:15378"/>
        <dbReference type="ChEBI" id="CHEBI:29985"/>
        <dbReference type="ChEBI" id="CHEBI:30616"/>
        <dbReference type="ChEBI" id="CHEBI:35235"/>
        <dbReference type="ChEBI" id="CHEBI:43474"/>
        <dbReference type="ChEBI" id="CHEBI:58173"/>
        <dbReference type="ChEBI" id="CHEBI:456216"/>
        <dbReference type="EC" id="6.3.2.2"/>
    </reaction>
</comment>
<accession>A0ABV1UXD4</accession>
<evidence type="ECO:0000313" key="6">
    <source>
        <dbReference type="EMBL" id="MER6615445.1"/>
    </source>
</evidence>
<keyword evidence="1 5" id="KW-0436">Ligase</keyword>
<dbReference type="EC" id="6.3.2.2" evidence="5"/>
<gene>
    <name evidence="6" type="ORF">ABT276_19195</name>
</gene>
<sequence>MDVRTVGVEEELLLVDPDSGEPRALSAAVLAAAGREGGDVQQVFESELQREQLEFATLPRTSMDDLGEEIVRWRAEAARHAERLGAAVAALATSPLPVSPSLAAGERYGWMAKEFGLTTQEQLTCGCHVHVSVDSDEEGVAVLDRIRPWLSVLVAISANSPFWQGRDSGYSSYRSRVWGRWPSAGPVELFGSAERYHEQVSAMVGTGALRDRGMIYFDARLSYTYPTVEIRVADVCLDPAATVLVAGLVRGLVETAAREWRAGLPPVPHGIGLLRLASWRAGRSGLEEQLIHPLTMRPEPAADVVRALVDHVRDALEDSGDARQVEEAVAALRKTGNGALFQRALMRRTGSLRDVVAACVRRTSGGG</sequence>
<evidence type="ECO:0000256" key="3">
    <source>
        <dbReference type="ARBA" id="ARBA00022840"/>
    </source>
</evidence>
<comment type="similarity">
    <text evidence="5">Belongs to the glutamate--cysteine ligase type 2 family. YbdK subfamily.</text>
</comment>
<dbReference type="InterPro" id="IPR011793">
    <property type="entry name" value="YbdK"/>
</dbReference>
<keyword evidence="3 5" id="KW-0067">ATP-binding</keyword>
<evidence type="ECO:0000256" key="2">
    <source>
        <dbReference type="ARBA" id="ARBA00022741"/>
    </source>
</evidence>